<name>A0AAU6VXM0_9VIRU</name>
<protein>
    <submittedName>
        <fullName evidence="1">Tail tube protein</fullName>
    </submittedName>
</protein>
<gene>
    <name evidence="1" type="ORF">Pyxpy01_00013</name>
</gene>
<dbReference type="EMBL" id="PP179310">
    <property type="protein sequence ID" value="XAI69311.1"/>
    <property type="molecule type" value="Genomic_DNA"/>
</dbReference>
<reference evidence="1" key="1">
    <citation type="journal article" date="2024" name="J. Gen. Virol.">
        <title>Novel phages of Pseudomonas syringae unveil numerous potential auxiliary metabolic genes.</title>
        <authorList>
            <person name="Feltin C."/>
            <person name="Garneau J.R."/>
            <person name="Morris C.E."/>
            <person name="Berard A."/>
            <person name="Torres-Barcelo C."/>
        </authorList>
    </citation>
    <scope>NUCLEOTIDE SEQUENCE</scope>
</reference>
<sequence length="169" mass="18315">MASLANYSPSDVTITVAGLYSVTGFAEGTFVRITKDTQQIYTTRAMDGTIARCKSPDTGWRIEITLAQSSTANDVFSVFWNVDKVTGLGKFPLFIKDGSGSTMFMAATAWIEELPEIVFSNQMETRTWRFCATDVLVNVGGNSDDGSDLSSILGLSASVLPVLQTFQII</sequence>
<dbReference type="InterPro" id="IPR021695">
    <property type="entry name" value="Phage_KPP10_Orf10"/>
</dbReference>
<evidence type="ECO:0000313" key="1">
    <source>
        <dbReference type="EMBL" id="XAI69311.1"/>
    </source>
</evidence>
<accession>A0AAU6VXM0</accession>
<proteinExistence type="predicted"/>
<dbReference type="NCBIfam" id="NF047581">
    <property type="entry name" value="gp105_phage_fam"/>
    <property type="match status" value="1"/>
</dbReference>
<organism evidence="1">
    <name type="scientific">Pseudomonas phage Pyxpy01</name>
    <dbReference type="NCBI Taxonomy" id="3138546"/>
    <lineage>
        <taxon>Viruses</taxon>
    </lineage>
</organism>